<sequence length="195" mass="22274">MDGAQFAKMLSDKHLLELNRMEYKYSTVSVKEFAELLRQNFAQPLPLTDFSGNKLFYLPNLAQISTNGMKQLLSVPVSGQNFGLSAMTEEIYATFQIESIRSTRSSIRYILDGYAPRDEQEARIYGMKRGLEFIANRQNTITEENLHHLYQISTGDYAARAVILKDISPESEFRRDFLFFIVKAGSCSFAEMATH</sequence>
<dbReference type="eggNOG" id="COG3177">
    <property type="taxonomic scope" value="Bacteria"/>
</dbReference>
<dbReference type="GeneID" id="90659815"/>
<dbReference type="HOGENOM" id="CLU_1394502_0_0_9"/>
<evidence type="ECO:0000313" key="2">
    <source>
        <dbReference type="Proteomes" id="UP000004619"/>
    </source>
</evidence>
<comment type="caution">
    <text evidence="1">The sequence shown here is derived from an EMBL/GenBank/DDBJ whole genome shotgun (WGS) entry which is preliminary data.</text>
</comment>
<organism evidence="1 2">
    <name type="scientific">Faecalibacterium duncaniae (strain DSM 17677 / JCM 31915 / A2-165)</name>
    <name type="common">Faecalibacterium prausnitzii</name>
    <dbReference type="NCBI Taxonomy" id="411483"/>
    <lineage>
        <taxon>Bacteria</taxon>
        <taxon>Bacillati</taxon>
        <taxon>Bacillota</taxon>
        <taxon>Clostridia</taxon>
        <taxon>Eubacteriales</taxon>
        <taxon>Oscillospiraceae</taxon>
        <taxon>Faecalibacterium</taxon>
    </lineage>
</organism>
<keyword evidence="2" id="KW-1185">Reference proteome</keyword>
<dbReference type="RefSeq" id="WP_005932453.1">
    <property type="nucleotide sequence ID" value="NZ_CP022479.1"/>
</dbReference>
<reference evidence="1" key="1">
    <citation type="submission" date="2009-08" db="EMBL/GenBank/DDBJ databases">
        <authorList>
            <person name="Weinstock G."/>
            <person name="Sodergren E."/>
            <person name="Clifton S."/>
            <person name="Fulton L."/>
            <person name="Fulton B."/>
            <person name="Courtney L."/>
            <person name="Fronick C."/>
            <person name="Harrison M."/>
            <person name="Strong C."/>
            <person name="Farmer C."/>
            <person name="Delahaunty K."/>
            <person name="Markovic C."/>
            <person name="Hall O."/>
            <person name="Minx P."/>
            <person name="Tomlinson C."/>
            <person name="Mitreva M."/>
            <person name="Nelson J."/>
            <person name="Hou S."/>
            <person name="Wollam A."/>
            <person name="Pepin K.H."/>
            <person name="Johnson M."/>
            <person name="Bhonagiri V."/>
            <person name="Nash W.E."/>
            <person name="Warren W."/>
            <person name="Chinwalla A."/>
            <person name="Mardis E.R."/>
            <person name="Wilson R.K."/>
        </authorList>
    </citation>
    <scope>NUCLEOTIDE SEQUENCE [LARGE SCALE GENOMIC DNA]</scope>
    <source>
        <strain evidence="1">A2-165</strain>
    </source>
</reference>
<evidence type="ECO:0000313" key="1">
    <source>
        <dbReference type="EMBL" id="EEU96924.1"/>
    </source>
</evidence>
<dbReference type="AlphaFoldDB" id="C7H588"/>
<dbReference type="InterPro" id="IPR036597">
    <property type="entry name" value="Fido-like_dom_sf"/>
</dbReference>
<dbReference type="STRING" id="411483.FAEPRAA2165_01458"/>
<gene>
    <name evidence="1" type="ORF">FAEPRAA2165_01458</name>
</gene>
<dbReference type="EMBL" id="ACOP02000041">
    <property type="protein sequence ID" value="EEU96924.1"/>
    <property type="molecule type" value="Genomic_DNA"/>
</dbReference>
<proteinExistence type="predicted"/>
<name>C7H588_FAED2</name>
<accession>C7H588</accession>
<dbReference type="Gene3D" id="1.10.3290.10">
    <property type="entry name" value="Fido-like domain"/>
    <property type="match status" value="1"/>
</dbReference>
<protein>
    <submittedName>
        <fullName evidence="1">Uncharacterized protein</fullName>
    </submittedName>
</protein>
<dbReference type="Proteomes" id="UP000004619">
    <property type="component" value="Unassembled WGS sequence"/>
</dbReference>